<reference evidence="1" key="1">
    <citation type="submission" date="2021-06" db="EMBL/GenBank/DDBJ databases">
        <authorList>
            <person name="Kallberg Y."/>
            <person name="Tangrot J."/>
            <person name="Rosling A."/>
        </authorList>
    </citation>
    <scope>NUCLEOTIDE SEQUENCE</scope>
    <source>
        <strain evidence="1">IN212</strain>
    </source>
</reference>
<dbReference type="Proteomes" id="UP000789396">
    <property type="component" value="Unassembled WGS sequence"/>
</dbReference>
<dbReference type="EMBL" id="CAJVPZ010000068">
    <property type="protein sequence ID" value="CAG8451655.1"/>
    <property type="molecule type" value="Genomic_DNA"/>
</dbReference>
<comment type="caution">
    <text evidence="1">The sequence shown here is derived from an EMBL/GenBank/DDBJ whole genome shotgun (WGS) entry which is preliminary data.</text>
</comment>
<dbReference type="OrthoDB" id="2345166at2759"/>
<gene>
    <name evidence="1" type="ORF">RFULGI_LOCUS257</name>
</gene>
<evidence type="ECO:0000313" key="1">
    <source>
        <dbReference type="EMBL" id="CAG8451655.1"/>
    </source>
</evidence>
<accession>A0A9N8VDB6</accession>
<protein>
    <submittedName>
        <fullName evidence="1">20191_t:CDS:1</fullName>
    </submittedName>
</protein>
<keyword evidence="2" id="KW-1185">Reference proteome</keyword>
<evidence type="ECO:0000313" key="2">
    <source>
        <dbReference type="Proteomes" id="UP000789396"/>
    </source>
</evidence>
<proteinExistence type="predicted"/>
<dbReference type="AlphaFoldDB" id="A0A9N8VDB6"/>
<sequence length="149" mass="16515">MSKHKLPKQKMSKQQETDCNMGAIVKFIPDYNLDELWGIIIFSEVSLKGNPQKQTKIDGTFTTPIGFEGLKTIDGEYIYTIELFNGDKKVYDLTEPIFNGAAIHGNESKIANLTICGQNSIIGKTVVIKRDEEEIATANIAGLGTFNEI</sequence>
<name>A0A9N8VDB6_9GLOM</name>
<organism evidence="1 2">
    <name type="scientific">Racocetra fulgida</name>
    <dbReference type="NCBI Taxonomy" id="60492"/>
    <lineage>
        <taxon>Eukaryota</taxon>
        <taxon>Fungi</taxon>
        <taxon>Fungi incertae sedis</taxon>
        <taxon>Mucoromycota</taxon>
        <taxon>Glomeromycotina</taxon>
        <taxon>Glomeromycetes</taxon>
        <taxon>Diversisporales</taxon>
        <taxon>Gigasporaceae</taxon>
        <taxon>Racocetra</taxon>
    </lineage>
</organism>